<sequence length="163" mass="17414">MRLLLVRHAEAVPLAGDGISSDFHRPLTDFGKAQAAALGEALRARNVAPAMIVTSPLVRAIQTAETLVKALTPGKEFLVTERLASGELKPRKLSKLVDEIDGTPLLIGHMPDMGRYAGWLIGAGDDGVDFDKAAVACINCRHEVAKGAGVLEWLIPPAWFLPT</sequence>
<dbReference type="OrthoDB" id="280692at2"/>
<organism evidence="3 4">
    <name type="scientific">Limnoglobus roseus</name>
    <dbReference type="NCBI Taxonomy" id="2598579"/>
    <lineage>
        <taxon>Bacteria</taxon>
        <taxon>Pseudomonadati</taxon>
        <taxon>Planctomycetota</taxon>
        <taxon>Planctomycetia</taxon>
        <taxon>Gemmatales</taxon>
        <taxon>Gemmataceae</taxon>
        <taxon>Limnoglobus</taxon>
    </lineage>
</organism>
<dbReference type="SMART" id="SM00855">
    <property type="entry name" value="PGAM"/>
    <property type="match status" value="1"/>
</dbReference>
<dbReference type="CDD" id="cd07067">
    <property type="entry name" value="HP_PGM_like"/>
    <property type="match status" value="1"/>
</dbReference>
<feature type="binding site" evidence="2">
    <location>
        <position position="59"/>
    </location>
    <ligand>
        <name>substrate</name>
    </ligand>
</feature>
<dbReference type="EMBL" id="CP042425">
    <property type="protein sequence ID" value="QEL19670.1"/>
    <property type="molecule type" value="Genomic_DNA"/>
</dbReference>
<dbReference type="InterPro" id="IPR051021">
    <property type="entry name" value="Mito_Ser/Thr_phosphatase"/>
</dbReference>
<keyword evidence="1" id="KW-0378">Hydrolase</keyword>
<dbReference type="AlphaFoldDB" id="A0A5C1AL47"/>
<dbReference type="Pfam" id="PF00300">
    <property type="entry name" value="His_Phos_1"/>
    <property type="match status" value="1"/>
</dbReference>
<evidence type="ECO:0000313" key="3">
    <source>
        <dbReference type="EMBL" id="QEL19670.1"/>
    </source>
</evidence>
<dbReference type="InterPro" id="IPR029033">
    <property type="entry name" value="His_PPase_superfam"/>
</dbReference>
<dbReference type="Proteomes" id="UP000324974">
    <property type="component" value="Chromosome"/>
</dbReference>
<dbReference type="PANTHER" id="PTHR20935">
    <property type="entry name" value="PHOSPHOGLYCERATE MUTASE-RELATED"/>
    <property type="match status" value="1"/>
</dbReference>
<evidence type="ECO:0000313" key="4">
    <source>
        <dbReference type="Proteomes" id="UP000324974"/>
    </source>
</evidence>
<evidence type="ECO:0000256" key="1">
    <source>
        <dbReference type="ARBA" id="ARBA00022801"/>
    </source>
</evidence>
<accession>A0A5C1AL47</accession>
<dbReference type="PANTHER" id="PTHR20935:SF0">
    <property type="entry name" value="SERINE_THREONINE-PROTEIN PHOSPHATASE PGAM5, MITOCHONDRIAL"/>
    <property type="match status" value="1"/>
</dbReference>
<dbReference type="GO" id="GO:0016787">
    <property type="term" value="F:hydrolase activity"/>
    <property type="evidence" value="ECO:0007669"/>
    <property type="project" value="UniProtKB-KW"/>
</dbReference>
<keyword evidence="4" id="KW-1185">Reference proteome</keyword>
<proteinExistence type="predicted"/>
<dbReference type="RefSeq" id="WP_149114036.1">
    <property type="nucleotide sequence ID" value="NZ_CP042425.1"/>
</dbReference>
<name>A0A5C1AL47_9BACT</name>
<dbReference type="KEGG" id="lrs:PX52LOC_06749"/>
<evidence type="ECO:0000256" key="2">
    <source>
        <dbReference type="PIRSR" id="PIRSR613078-2"/>
    </source>
</evidence>
<reference evidence="4" key="1">
    <citation type="submission" date="2019-08" db="EMBL/GenBank/DDBJ databases">
        <title>Limnoglobus roseus gen. nov., sp. nov., a novel freshwater planctomycete with a giant genome from the family Gemmataceae.</title>
        <authorList>
            <person name="Kulichevskaya I.S."/>
            <person name="Naumoff D.G."/>
            <person name="Miroshnikov K."/>
            <person name="Ivanova A."/>
            <person name="Philippov D.A."/>
            <person name="Hakobyan A."/>
            <person name="Rijpstra I.C."/>
            <person name="Sinninghe Damste J.S."/>
            <person name="Liesack W."/>
            <person name="Dedysh S.N."/>
        </authorList>
    </citation>
    <scope>NUCLEOTIDE SEQUENCE [LARGE SCALE GENOMIC DNA]</scope>
    <source>
        <strain evidence="4">PX52</strain>
    </source>
</reference>
<dbReference type="SUPFAM" id="SSF53254">
    <property type="entry name" value="Phosphoglycerate mutase-like"/>
    <property type="match status" value="1"/>
</dbReference>
<gene>
    <name evidence="3" type="ORF">PX52LOC_06749</name>
</gene>
<dbReference type="InterPro" id="IPR013078">
    <property type="entry name" value="His_Pase_superF_clade-1"/>
</dbReference>
<dbReference type="Gene3D" id="3.40.50.1240">
    <property type="entry name" value="Phosphoglycerate mutase-like"/>
    <property type="match status" value="1"/>
</dbReference>
<protein>
    <submittedName>
        <fullName evidence="3">Phosphohistidine phosphatase SixA</fullName>
    </submittedName>
</protein>